<keyword evidence="7" id="KW-0269">Exonuclease</keyword>
<dbReference type="InterPro" id="IPR041122">
    <property type="entry name" value="RecJ_OB"/>
</dbReference>
<dbReference type="Proteomes" id="UP000694001">
    <property type="component" value="Chromosome"/>
</dbReference>
<accession>A0A975U4H9</accession>
<dbReference type="PANTHER" id="PTHR30255">
    <property type="entry name" value="SINGLE-STRANDED-DNA-SPECIFIC EXONUCLEASE RECJ"/>
    <property type="match status" value="1"/>
</dbReference>
<evidence type="ECO:0000259" key="5">
    <source>
        <dbReference type="Pfam" id="PF02272"/>
    </source>
</evidence>
<dbReference type="NCBIfam" id="TIGR00644">
    <property type="entry name" value="recJ"/>
    <property type="match status" value="1"/>
</dbReference>
<dbReference type="InterPro" id="IPR004610">
    <property type="entry name" value="RecJ"/>
</dbReference>
<keyword evidence="2" id="KW-0378">Hydrolase</keyword>
<keyword evidence="3" id="KW-0175">Coiled coil</keyword>
<evidence type="ECO:0000256" key="3">
    <source>
        <dbReference type="SAM" id="Coils"/>
    </source>
</evidence>
<feature type="domain" description="DDH" evidence="4">
    <location>
        <begin position="75"/>
        <end position="197"/>
    </location>
</feature>
<dbReference type="KEGG" id="elio:KO353_00520"/>
<dbReference type="AlphaFoldDB" id="A0A975U4H9"/>
<dbReference type="Pfam" id="PF01368">
    <property type="entry name" value="DHH"/>
    <property type="match status" value="1"/>
</dbReference>
<evidence type="ECO:0000259" key="6">
    <source>
        <dbReference type="Pfam" id="PF17768"/>
    </source>
</evidence>
<feature type="domain" description="DHHA1" evidence="5">
    <location>
        <begin position="350"/>
        <end position="439"/>
    </location>
</feature>
<dbReference type="GO" id="GO:0006310">
    <property type="term" value="P:DNA recombination"/>
    <property type="evidence" value="ECO:0007669"/>
    <property type="project" value="InterPro"/>
</dbReference>
<reference evidence="7" key="1">
    <citation type="submission" date="2021-06" db="EMBL/GenBank/DDBJ databases">
        <title>Elioraea tepida, sp. nov., a moderately thermophilic aerobic anoxygenic phototrophic bacterium isolated from an alkaline siliceous hot spring mat community in Yellowstone National Park, WY, USA.</title>
        <authorList>
            <person name="Saini M.K."/>
            <person name="Yoshida S."/>
            <person name="Sebastian A."/>
            <person name="Hirose S."/>
            <person name="Hara E."/>
            <person name="Tamaki H."/>
            <person name="Soulier N.T."/>
            <person name="Albert I."/>
            <person name="Hanada S."/>
            <person name="Bryant D.A."/>
            <person name="Tank M."/>
        </authorList>
    </citation>
    <scope>NUCLEOTIDE SEQUENCE</scope>
    <source>
        <strain evidence="7">MS-P2</strain>
    </source>
</reference>
<protein>
    <recommendedName>
        <fullName evidence="1">Single-stranded-DNA-specific exonuclease RecJ</fullName>
    </recommendedName>
</protein>
<dbReference type="GO" id="GO:0008409">
    <property type="term" value="F:5'-3' exonuclease activity"/>
    <property type="evidence" value="ECO:0007669"/>
    <property type="project" value="InterPro"/>
</dbReference>
<evidence type="ECO:0000313" key="8">
    <source>
        <dbReference type="Proteomes" id="UP000694001"/>
    </source>
</evidence>
<organism evidence="7 8">
    <name type="scientific">Elioraea tepida</name>
    <dbReference type="NCBI Taxonomy" id="2843330"/>
    <lineage>
        <taxon>Bacteria</taxon>
        <taxon>Pseudomonadati</taxon>
        <taxon>Pseudomonadota</taxon>
        <taxon>Alphaproteobacteria</taxon>
        <taxon>Acetobacterales</taxon>
        <taxon>Elioraeaceae</taxon>
        <taxon>Elioraea</taxon>
    </lineage>
</organism>
<dbReference type="GO" id="GO:0006281">
    <property type="term" value="P:DNA repair"/>
    <property type="evidence" value="ECO:0007669"/>
    <property type="project" value="InterPro"/>
</dbReference>
<dbReference type="EMBL" id="CP076448">
    <property type="protein sequence ID" value="QXM26144.1"/>
    <property type="molecule type" value="Genomic_DNA"/>
</dbReference>
<dbReference type="InterPro" id="IPR001667">
    <property type="entry name" value="DDH_dom"/>
</dbReference>
<evidence type="ECO:0000256" key="1">
    <source>
        <dbReference type="ARBA" id="ARBA00019841"/>
    </source>
</evidence>
<evidence type="ECO:0000313" key="7">
    <source>
        <dbReference type="EMBL" id="QXM26144.1"/>
    </source>
</evidence>
<keyword evidence="8" id="KW-1185">Reference proteome</keyword>
<feature type="coiled-coil region" evidence="3">
    <location>
        <begin position="303"/>
        <end position="340"/>
    </location>
</feature>
<dbReference type="PANTHER" id="PTHR30255:SF2">
    <property type="entry name" value="SINGLE-STRANDED-DNA-SPECIFIC EXONUCLEASE RECJ"/>
    <property type="match status" value="1"/>
</dbReference>
<name>A0A975U4H9_9PROT</name>
<dbReference type="GO" id="GO:0003676">
    <property type="term" value="F:nucleic acid binding"/>
    <property type="evidence" value="ECO:0007669"/>
    <property type="project" value="InterPro"/>
</dbReference>
<evidence type="ECO:0000256" key="2">
    <source>
        <dbReference type="ARBA" id="ARBA00022801"/>
    </source>
</evidence>
<sequence length="568" mass="57813">MLAETDLLASARFAQAAGVPEPVARILLARGVQAEAAARHLAPRLRDLMPDPSSLADADRAAERIAAAIIDGETIAVFGDYDVDGTASTALLVGLLERLGARVLHAVPDRLRDGYGPNPAAFGRFVSAGARLIICVDCGTSAHAAIASVAGDADVIVFDHHGVSGALPAAAAVVNPNRPDDRSGLGHLCAAGVTFLAAVAVLRRMRGAGWFASRPEPDLLAELDLVALASVCDMVPMVGLNRAFVDRGLARIAAAPRPGLKALAERAGLRRALDADAIGFAIGPRLNAAGRLDDAGLSVRLLLADKEAEAEALADLLDRLNRERQAVERAVLAAAAAEAERQAEAGLPVVLVACEAWHEGVIGIVAGRLRERLRRPVLVFSLAGGTAKGSGRSVPGFDLGAAVRAAVASGLADKGGGHALAAGLSTSPDRLAALHESLCAAAACSVQPGPPPLALAGELVPEAATAGLAEALARLGPFGVSNEEPLFAFRGVLAHLARVGSGGSTLTLSLEGEGGAALRGVMFRADEGPLAAALAAARGRPLRLAGRLRRDGFRGGEAVALHVVDAAL</sequence>
<dbReference type="InterPro" id="IPR003156">
    <property type="entry name" value="DHHA1_dom"/>
</dbReference>
<proteinExistence type="predicted"/>
<dbReference type="Pfam" id="PF02272">
    <property type="entry name" value="DHHA1"/>
    <property type="match status" value="1"/>
</dbReference>
<evidence type="ECO:0000259" key="4">
    <source>
        <dbReference type="Pfam" id="PF01368"/>
    </source>
</evidence>
<dbReference type="InterPro" id="IPR051673">
    <property type="entry name" value="SSDNA_exonuclease_RecJ"/>
</dbReference>
<feature type="domain" description="RecJ OB" evidence="6">
    <location>
        <begin position="457"/>
        <end position="565"/>
    </location>
</feature>
<gene>
    <name evidence="7" type="primary">recJ</name>
    <name evidence="7" type="ORF">KO353_00520</name>
</gene>
<dbReference type="Pfam" id="PF17768">
    <property type="entry name" value="RecJ_OB"/>
    <property type="match status" value="1"/>
</dbReference>
<keyword evidence="7" id="KW-0540">Nuclease</keyword>